<keyword evidence="9" id="KW-0472">Membrane</keyword>
<dbReference type="Pfam" id="PF01762">
    <property type="entry name" value="Galactosyl_T"/>
    <property type="match status" value="1"/>
</dbReference>
<evidence type="ECO:0000313" key="12">
    <source>
        <dbReference type="WBParaSite" id="HCON_00121350-00001"/>
    </source>
</evidence>
<dbReference type="GO" id="GO:0000139">
    <property type="term" value="C:Golgi membrane"/>
    <property type="evidence" value="ECO:0007669"/>
    <property type="project" value="UniProtKB-SubCell"/>
</dbReference>
<evidence type="ECO:0000256" key="9">
    <source>
        <dbReference type="ARBA" id="ARBA00023136"/>
    </source>
</evidence>
<evidence type="ECO:0000256" key="7">
    <source>
        <dbReference type="ARBA" id="ARBA00022989"/>
    </source>
</evidence>
<evidence type="ECO:0000256" key="3">
    <source>
        <dbReference type="ARBA" id="ARBA00022676"/>
    </source>
</evidence>
<comment type="subcellular location">
    <subcellularLocation>
        <location evidence="1 10">Golgi apparatus membrane</location>
        <topology evidence="1 10">Single-pass type II membrane protein</topology>
    </subcellularLocation>
</comment>
<evidence type="ECO:0000256" key="10">
    <source>
        <dbReference type="RuleBase" id="RU363063"/>
    </source>
</evidence>
<dbReference type="AlphaFoldDB" id="A0A7I4YMQ7"/>
<dbReference type="PANTHER" id="PTHR11214">
    <property type="entry name" value="BETA-1,3-N-ACETYLGLUCOSAMINYLTRANSFERASE"/>
    <property type="match status" value="1"/>
</dbReference>
<keyword evidence="5" id="KW-0812">Transmembrane</keyword>
<proteinExistence type="inferred from homology"/>
<name>A0A7I4YMQ7_HAECO</name>
<evidence type="ECO:0000256" key="8">
    <source>
        <dbReference type="ARBA" id="ARBA00023034"/>
    </source>
</evidence>
<dbReference type="GO" id="GO:0016758">
    <property type="term" value="F:hexosyltransferase activity"/>
    <property type="evidence" value="ECO:0007669"/>
    <property type="project" value="InterPro"/>
</dbReference>
<keyword evidence="8 10" id="KW-0333">Golgi apparatus</keyword>
<protein>
    <recommendedName>
        <fullName evidence="10">Hexosyltransferase</fullName>
        <ecNumber evidence="10">2.4.1.-</ecNumber>
    </recommendedName>
</protein>
<dbReference type="InterPro" id="IPR002659">
    <property type="entry name" value="Glyco_trans_31"/>
</dbReference>
<evidence type="ECO:0000256" key="6">
    <source>
        <dbReference type="ARBA" id="ARBA00022968"/>
    </source>
</evidence>
<comment type="similarity">
    <text evidence="2 10">Belongs to the glycosyltransferase 31 family.</text>
</comment>
<keyword evidence="7" id="KW-1133">Transmembrane helix</keyword>
<dbReference type="GO" id="GO:0006493">
    <property type="term" value="P:protein O-linked glycosylation"/>
    <property type="evidence" value="ECO:0007669"/>
    <property type="project" value="TreeGrafter"/>
</dbReference>
<keyword evidence="4" id="KW-0808">Transferase</keyword>
<keyword evidence="6" id="KW-0735">Signal-anchor</keyword>
<accession>A0A7I4YMQ7</accession>
<evidence type="ECO:0000256" key="2">
    <source>
        <dbReference type="ARBA" id="ARBA00008661"/>
    </source>
</evidence>
<dbReference type="EC" id="2.4.1.-" evidence="10"/>
<keyword evidence="3 10" id="KW-0328">Glycosyltransferase</keyword>
<evidence type="ECO:0000256" key="4">
    <source>
        <dbReference type="ARBA" id="ARBA00022679"/>
    </source>
</evidence>
<keyword evidence="11" id="KW-1185">Reference proteome</keyword>
<evidence type="ECO:0000256" key="5">
    <source>
        <dbReference type="ARBA" id="ARBA00022692"/>
    </source>
</evidence>
<sequence length="255" mass="29865">GGKCPMMPHYHCISLRHFHHFEDDTNPINLDINFIIEPAIEDDLRMLVMVNSMPDRFNEREMIRKSWAVPDLYDERMTRVLFLIGRPATIELEELLAIEEGKFHDIVVAGIHEDYYSLSLKTYAMLYFKDMRVPSAKCLVKADSDNVLVVRNYERLCEETRPDVAQRLLKASQESWFPYSANYRMLPEDALFTGIFAEKAGIRRKHVGGMSFIDAPEYVCRESKHTYSIHMNRAKDPQRYFQRLISMEGFPCRLS</sequence>
<dbReference type="OrthoDB" id="5512589at2759"/>
<organism evidence="11 12">
    <name type="scientific">Haemonchus contortus</name>
    <name type="common">Barber pole worm</name>
    <dbReference type="NCBI Taxonomy" id="6289"/>
    <lineage>
        <taxon>Eukaryota</taxon>
        <taxon>Metazoa</taxon>
        <taxon>Ecdysozoa</taxon>
        <taxon>Nematoda</taxon>
        <taxon>Chromadorea</taxon>
        <taxon>Rhabditida</taxon>
        <taxon>Rhabditina</taxon>
        <taxon>Rhabditomorpha</taxon>
        <taxon>Strongyloidea</taxon>
        <taxon>Trichostrongylidae</taxon>
        <taxon>Haemonchus</taxon>
    </lineage>
</organism>
<reference evidence="12" key="1">
    <citation type="submission" date="2020-12" db="UniProtKB">
        <authorList>
            <consortium name="WormBaseParasite"/>
        </authorList>
    </citation>
    <scope>IDENTIFICATION</scope>
    <source>
        <strain evidence="12">MHco3</strain>
    </source>
</reference>
<evidence type="ECO:0000256" key="1">
    <source>
        <dbReference type="ARBA" id="ARBA00004323"/>
    </source>
</evidence>
<evidence type="ECO:0000313" key="11">
    <source>
        <dbReference type="Proteomes" id="UP000025227"/>
    </source>
</evidence>
<dbReference type="PANTHER" id="PTHR11214:SF319">
    <property type="entry name" value="HEXOSYLTRANSFERASE"/>
    <property type="match status" value="1"/>
</dbReference>
<dbReference type="WBParaSite" id="HCON_00121350-00001">
    <property type="protein sequence ID" value="HCON_00121350-00001"/>
    <property type="gene ID" value="HCON_00121350"/>
</dbReference>
<dbReference type="Proteomes" id="UP000025227">
    <property type="component" value="Unplaced"/>
</dbReference>